<protein>
    <recommendedName>
        <fullName evidence="3">Heterokaryon incompatibility domain-containing protein</fullName>
    </recommendedName>
</protein>
<accession>A0A2J6PU44</accession>
<organism evidence="1 2">
    <name type="scientific">Hyaloscypha hepaticicola</name>
    <dbReference type="NCBI Taxonomy" id="2082293"/>
    <lineage>
        <taxon>Eukaryota</taxon>
        <taxon>Fungi</taxon>
        <taxon>Dikarya</taxon>
        <taxon>Ascomycota</taxon>
        <taxon>Pezizomycotina</taxon>
        <taxon>Leotiomycetes</taxon>
        <taxon>Helotiales</taxon>
        <taxon>Hyaloscyphaceae</taxon>
        <taxon>Hyaloscypha</taxon>
    </lineage>
</organism>
<dbReference type="OrthoDB" id="5410741at2759"/>
<feature type="non-terminal residue" evidence="1">
    <location>
        <position position="56"/>
    </location>
</feature>
<evidence type="ECO:0008006" key="3">
    <source>
        <dbReference type="Google" id="ProtNLM"/>
    </source>
</evidence>
<dbReference type="Proteomes" id="UP000235672">
    <property type="component" value="Unassembled WGS sequence"/>
</dbReference>
<dbReference type="AlphaFoldDB" id="A0A2J6PU44"/>
<evidence type="ECO:0000313" key="2">
    <source>
        <dbReference type="Proteomes" id="UP000235672"/>
    </source>
</evidence>
<gene>
    <name evidence="1" type="ORF">NA56DRAFT_605966</name>
</gene>
<sequence length="56" mass="6326">MPPKPLYIKAIKEARNQEPGSWVLQEDGDPSHGMRKEGLARQLKDLHSIVNLKHPA</sequence>
<dbReference type="EMBL" id="KZ613499">
    <property type="protein sequence ID" value="PMD17557.1"/>
    <property type="molecule type" value="Genomic_DNA"/>
</dbReference>
<reference evidence="1 2" key="1">
    <citation type="submission" date="2016-05" db="EMBL/GenBank/DDBJ databases">
        <title>A degradative enzymes factory behind the ericoid mycorrhizal symbiosis.</title>
        <authorList>
            <consortium name="DOE Joint Genome Institute"/>
            <person name="Martino E."/>
            <person name="Morin E."/>
            <person name="Grelet G."/>
            <person name="Kuo A."/>
            <person name="Kohler A."/>
            <person name="Daghino S."/>
            <person name="Barry K."/>
            <person name="Choi C."/>
            <person name="Cichocki N."/>
            <person name="Clum A."/>
            <person name="Copeland A."/>
            <person name="Hainaut M."/>
            <person name="Haridas S."/>
            <person name="Labutti K."/>
            <person name="Lindquist E."/>
            <person name="Lipzen A."/>
            <person name="Khouja H.-R."/>
            <person name="Murat C."/>
            <person name="Ohm R."/>
            <person name="Olson A."/>
            <person name="Spatafora J."/>
            <person name="Veneault-Fourrey C."/>
            <person name="Henrissat B."/>
            <person name="Grigoriev I."/>
            <person name="Martin F."/>
            <person name="Perotto S."/>
        </authorList>
    </citation>
    <scope>NUCLEOTIDE SEQUENCE [LARGE SCALE GENOMIC DNA]</scope>
    <source>
        <strain evidence="1 2">UAMH 7357</strain>
    </source>
</reference>
<evidence type="ECO:0000313" key="1">
    <source>
        <dbReference type="EMBL" id="PMD17557.1"/>
    </source>
</evidence>
<proteinExistence type="predicted"/>
<keyword evidence="2" id="KW-1185">Reference proteome</keyword>
<name>A0A2J6PU44_9HELO</name>